<evidence type="ECO:0000313" key="3">
    <source>
        <dbReference type="EMBL" id="MFL0198223.1"/>
    </source>
</evidence>
<keyword evidence="4" id="KW-1185">Reference proteome</keyword>
<organism evidence="3 4">
    <name type="scientific">Candidatus Clostridium eludens</name>
    <dbReference type="NCBI Taxonomy" id="3381663"/>
    <lineage>
        <taxon>Bacteria</taxon>
        <taxon>Bacillati</taxon>
        <taxon>Bacillota</taxon>
        <taxon>Clostridia</taxon>
        <taxon>Eubacteriales</taxon>
        <taxon>Clostridiaceae</taxon>
        <taxon>Clostridium</taxon>
    </lineage>
</organism>
<dbReference type="Proteomes" id="UP001623660">
    <property type="component" value="Unassembled WGS sequence"/>
</dbReference>
<dbReference type="RefSeq" id="WP_406794329.1">
    <property type="nucleotide sequence ID" value="NZ_JBJHZX010000051.1"/>
</dbReference>
<gene>
    <name evidence="3" type="ORF">ACJDU8_22060</name>
</gene>
<evidence type="ECO:0000256" key="1">
    <source>
        <dbReference type="SAM" id="MobiDB-lite"/>
    </source>
</evidence>
<sequence>MLKLKYKIISAAMIAAPLLLNTGIATTVHASPVNNRPGVVCKAPVKPAAKPAPKPNTHKPATKPVPKPVNHRK</sequence>
<reference evidence="3 4" key="1">
    <citation type="submission" date="2024-11" db="EMBL/GenBank/DDBJ databases">
        <authorList>
            <person name="Heng Y.C."/>
            <person name="Lim A.C.H."/>
            <person name="Lee J.K.Y."/>
            <person name="Kittelmann S."/>
        </authorList>
    </citation>
    <scope>NUCLEOTIDE SEQUENCE [LARGE SCALE GENOMIC DNA]</scope>
    <source>
        <strain evidence="3 4">WILCCON 0269</strain>
    </source>
</reference>
<name>A0ABW8SQZ2_9CLOT</name>
<proteinExistence type="predicted"/>
<accession>A0ABW8SQZ2</accession>
<evidence type="ECO:0000313" key="4">
    <source>
        <dbReference type="Proteomes" id="UP001623660"/>
    </source>
</evidence>
<protein>
    <submittedName>
        <fullName evidence="3">Uncharacterized protein</fullName>
    </submittedName>
</protein>
<feature type="chain" id="PRO_5047464391" evidence="2">
    <location>
        <begin position="31"/>
        <end position="73"/>
    </location>
</feature>
<evidence type="ECO:0000256" key="2">
    <source>
        <dbReference type="SAM" id="SignalP"/>
    </source>
</evidence>
<feature type="signal peptide" evidence="2">
    <location>
        <begin position="1"/>
        <end position="30"/>
    </location>
</feature>
<feature type="region of interest" description="Disordered" evidence="1">
    <location>
        <begin position="44"/>
        <end position="73"/>
    </location>
</feature>
<keyword evidence="2" id="KW-0732">Signal</keyword>
<dbReference type="EMBL" id="JBJHZX010000051">
    <property type="protein sequence ID" value="MFL0198223.1"/>
    <property type="molecule type" value="Genomic_DNA"/>
</dbReference>
<comment type="caution">
    <text evidence="3">The sequence shown here is derived from an EMBL/GenBank/DDBJ whole genome shotgun (WGS) entry which is preliminary data.</text>
</comment>